<dbReference type="EMBL" id="LN725587">
    <property type="protein sequence ID" value="CEP10865.1"/>
    <property type="molecule type" value="Genomic_DNA"/>
</dbReference>
<proteinExistence type="predicted"/>
<organism evidence="1 2">
    <name type="scientific">Parasitella parasitica</name>
    <dbReference type="NCBI Taxonomy" id="35722"/>
    <lineage>
        <taxon>Eukaryota</taxon>
        <taxon>Fungi</taxon>
        <taxon>Fungi incertae sedis</taxon>
        <taxon>Mucoromycota</taxon>
        <taxon>Mucoromycotina</taxon>
        <taxon>Mucoromycetes</taxon>
        <taxon>Mucorales</taxon>
        <taxon>Mucorineae</taxon>
        <taxon>Mucoraceae</taxon>
        <taxon>Parasitella</taxon>
    </lineage>
</organism>
<dbReference type="Gene3D" id="3.30.420.10">
    <property type="entry name" value="Ribonuclease H-like superfamily/Ribonuclease H"/>
    <property type="match status" value="1"/>
</dbReference>
<dbReference type="STRING" id="35722.A0A0B7N5W1"/>
<dbReference type="Proteomes" id="UP000054107">
    <property type="component" value="Unassembled WGS sequence"/>
</dbReference>
<sequence>MVRPVAWFKKGEPAEVDVEAEGTNLSILGCMSAYGLIALSQQVPKSSRKKQKTPLGTKRALPHGTNSSHFVLFVEEVVSVLNKIGLKNMYIVMDNAFIHKTPEVLKAIRDSKH</sequence>
<reference evidence="1 2" key="1">
    <citation type="submission" date="2014-09" db="EMBL/GenBank/DDBJ databases">
        <authorList>
            <person name="Ellenberger Sabrina"/>
        </authorList>
    </citation>
    <scope>NUCLEOTIDE SEQUENCE [LARGE SCALE GENOMIC DNA]</scope>
    <source>
        <strain evidence="1 2">CBS 412.66</strain>
    </source>
</reference>
<evidence type="ECO:0008006" key="3">
    <source>
        <dbReference type="Google" id="ProtNLM"/>
    </source>
</evidence>
<gene>
    <name evidence="1" type="primary">PARPA_04662.1 scaffold 15556</name>
</gene>
<protein>
    <recommendedName>
        <fullName evidence="3">Tc1-like transposase DDE domain-containing protein</fullName>
    </recommendedName>
</protein>
<name>A0A0B7N5W1_9FUNG</name>
<evidence type="ECO:0000313" key="1">
    <source>
        <dbReference type="EMBL" id="CEP10865.1"/>
    </source>
</evidence>
<dbReference type="OrthoDB" id="2280912at2759"/>
<keyword evidence="2" id="KW-1185">Reference proteome</keyword>
<accession>A0A0B7N5W1</accession>
<dbReference type="InterPro" id="IPR036397">
    <property type="entry name" value="RNaseH_sf"/>
</dbReference>
<evidence type="ECO:0000313" key="2">
    <source>
        <dbReference type="Proteomes" id="UP000054107"/>
    </source>
</evidence>
<dbReference type="GO" id="GO:0003676">
    <property type="term" value="F:nucleic acid binding"/>
    <property type="evidence" value="ECO:0007669"/>
    <property type="project" value="InterPro"/>
</dbReference>
<dbReference type="AlphaFoldDB" id="A0A0B7N5W1"/>